<protein>
    <recommendedName>
        <fullName evidence="2">MSP domain-containing protein</fullName>
    </recommendedName>
</protein>
<keyword evidence="1" id="KW-1133">Transmembrane helix</keyword>
<dbReference type="EMBL" id="CAJNOR010009598">
    <property type="protein sequence ID" value="CAF1646202.1"/>
    <property type="molecule type" value="Genomic_DNA"/>
</dbReference>
<dbReference type="Pfam" id="PF00635">
    <property type="entry name" value="Motile_Sperm"/>
    <property type="match status" value="1"/>
</dbReference>
<dbReference type="Proteomes" id="UP000663828">
    <property type="component" value="Unassembled WGS sequence"/>
</dbReference>
<sequence length="189" mass="21948">MNWPSEKTRSIYDLSHRENSGDASVHYQKSPVHSEDIFENLNENLIELRSKPSKILHFSSKLNSVCLKLYNDNSYPLLFKLKTTQPDIIASQPARGFIPPNSSVQCFLTPIELTSEILLVVQYAQILNQYDDYSTQWKNLKSNHIHIKKFQCSFSKENTLAKRQTLFKPILFTIATITLLTSFIYFRNK</sequence>
<proteinExistence type="predicted"/>
<dbReference type="SUPFAM" id="SSF49354">
    <property type="entry name" value="PapD-like"/>
    <property type="match status" value="1"/>
</dbReference>
<dbReference type="PROSITE" id="PS50202">
    <property type="entry name" value="MSP"/>
    <property type="match status" value="1"/>
</dbReference>
<evidence type="ECO:0000259" key="2">
    <source>
        <dbReference type="PROSITE" id="PS50202"/>
    </source>
</evidence>
<gene>
    <name evidence="3" type="ORF">XAT740_LOCUS54173</name>
</gene>
<evidence type="ECO:0000313" key="4">
    <source>
        <dbReference type="Proteomes" id="UP000663828"/>
    </source>
</evidence>
<dbReference type="Gene3D" id="2.60.40.10">
    <property type="entry name" value="Immunoglobulins"/>
    <property type="match status" value="1"/>
</dbReference>
<dbReference type="InterPro" id="IPR013783">
    <property type="entry name" value="Ig-like_fold"/>
</dbReference>
<dbReference type="InterPro" id="IPR000535">
    <property type="entry name" value="MSP_dom"/>
</dbReference>
<dbReference type="InterPro" id="IPR008962">
    <property type="entry name" value="PapD-like_sf"/>
</dbReference>
<comment type="caution">
    <text evidence="3">The sequence shown here is derived from an EMBL/GenBank/DDBJ whole genome shotgun (WGS) entry which is preliminary data.</text>
</comment>
<accession>A0A816EHW7</accession>
<keyword evidence="1" id="KW-0812">Transmembrane</keyword>
<dbReference type="AlphaFoldDB" id="A0A816EHW7"/>
<reference evidence="3" key="1">
    <citation type="submission" date="2021-02" db="EMBL/GenBank/DDBJ databases">
        <authorList>
            <person name="Nowell W R."/>
        </authorList>
    </citation>
    <scope>NUCLEOTIDE SEQUENCE</scope>
</reference>
<keyword evidence="4" id="KW-1185">Reference proteome</keyword>
<name>A0A816EHW7_ADIRI</name>
<evidence type="ECO:0000313" key="3">
    <source>
        <dbReference type="EMBL" id="CAF1646202.1"/>
    </source>
</evidence>
<feature type="transmembrane region" description="Helical" evidence="1">
    <location>
        <begin position="166"/>
        <end position="186"/>
    </location>
</feature>
<keyword evidence="1" id="KW-0472">Membrane</keyword>
<feature type="domain" description="MSP" evidence="2">
    <location>
        <begin position="47"/>
        <end position="172"/>
    </location>
</feature>
<evidence type="ECO:0000256" key="1">
    <source>
        <dbReference type="SAM" id="Phobius"/>
    </source>
</evidence>
<organism evidence="3 4">
    <name type="scientific">Adineta ricciae</name>
    <name type="common">Rotifer</name>
    <dbReference type="NCBI Taxonomy" id="249248"/>
    <lineage>
        <taxon>Eukaryota</taxon>
        <taxon>Metazoa</taxon>
        <taxon>Spiralia</taxon>
        <taxon>Gnathifera</taxon>
        <taxon>Rotifera</taxon>
        <taxon>Eurotatoria</taxon>
        <taxon>Bdelloidea</taxon>
        <taxon>Adinetida</taxon>
        <taxon>Adinetidae</taxon>
        <taxon>Adineta</taxon>
    </lineage>
</organism>